<dbReference type="OrthoDB" id="8758295at2"/>
<reference evidence="2 3" key="1">
    <citation type="submission" date="2015-11" db="EMBL/GenBank/DDBJ databases">
        <title>Exploring the genomic traits of fungus-feeding bacterial genus Collimonas.</title>
        <authorList>
            <person name="Song C."/>
            <person name="Schmidt R."/>
            <person name="de Jager V."/>
            <person name="Krzyzanowska D."/>
            <person name="Jongedijk E."/>
            <person name="Cankar K."/>
            <person name="Beekwilder J."/>
            <person name="van Veen A."/>
            <person name="de Boer W."/>
            <person name="van Veen J.A."/>
            <person name="Garbeva P."/>
        </authorList>
    </citation>
    <scope>NUCLEOTIDE SEQUENCE [LARGE SCALE GENOMIC DNA]</scope>
    <source>
        <strain evidence="2 3">Ter282</strain>
    </source>
</reference>
<proteinExistence type="predicted"/>
<name>A0A127PUW0_9BURK</name>
<dbReference type="SUPFAM" id="SSF160631">
    <property type="entry name" value="SMI1/KNR4-like"/>
    <property type="match status" value="1"/>
</dbReference>
<evidence type="ECO:0000313" key="2">
    <source>
        <dbReference type="EMBL" id="AMP11463.1"/>
    </source>
</evidence>
<sequence length="104" mass="11519">MPSIPNEYINYVRTKGAFEGLTRDETEPGYVALWPLEELTKNNADIEIEMYAPGFVAFGGNGGGEVLAFDATGAVFMLPLIGMESKYATRIAEDFKELTTRFEI</sequence>
<dbReference type="AlphaFoldDB" id="A0A127PUW0"/>
<feature type="domain" description="Knr4/Smi1-like" evidence="1">
    <location>
        <begin position="4"/>
        <end position="98"/>
    </location>
</feature>
<dbReference type="Gene3D" id="3.40.1580.10">
    <property type="entry name" value="SMI1/KNR4-like"/>
    <property type="match status" value="1"/>
</dbReference>
<organism evidence="2 3">
    <name type="scientific">Collimonas arenae</name>
    <dbReference type="NCBI Taxonomy" id="279058"/>
    <lineage>
        <taxon>Bacteria</taxon>
        <taxon>Pseudomonadati</taxon>
        <taxon>Pseudomonadota</taxon>
        <taxon>Betaproteobacteria</taxon>
        <taxon>Burkholderiales</taxon>
        <taxon>Oxalobacteraceae</taxon>
        <taxon>Collimonas</taxon>
    </lineage>
</organism>
<gene>
    <name evidence="2" type="ORF">CAter282_3785</name>
</gene>
<dbReference type="InterPro" id="IPR037883">
    <property type="entry name" value="Knr4/Smi1-like_sf"/>
</dbReference>
<dbReference type="Pfam" id="PF09346">
    <property type="entry name" value="SMI1_KNR4"/>
    <property type="match status" value="1"/>
</dbReference>
<dbReference type="InterPro" id="IPR018958">
    <property type="entry name" value="Knr4/Smi1-like_dom"/>
</dbReference>
<evidence type="ECO:0000313" key="3">
    <source>
        <dbReference type="Proteomes" id="UP000071778"/>
    </source>
</evidence>
<accession>A0A127PUW0</accession>
<dbReference type="PATRIC" id="fig|279058.17.peg.4101"/>
<dbReference type="RefSeq" id="WP_128083138.1">
    <property type="nucleotide sequence ID" value="NZ_CP013233.1"/>
</dbReference>
<dbReference type="EMBL" id="CP013235">
    <property type="protein sequence ID" value="AMP11463.1"/>
    <property type="molecule type" value="Genomic_DNA"/>
</dbReference>
<protein>
    <recommendedName>
        <fullName evidence="1">Knr4/Smi1-like domain-containing protein</fullName>
    </recommendedName>
</protein>
<keyword evidence="3" id="KW-1185">Reference proteome</keyword>
<dbReference type="Proteomes" id="UP000071778">
    <property type="component" value="Chromosome"/>
</dbReference>
<evidence type="ECO:0000259" key="1">
    <source>
        <dbReference type="Pfam" id="PF09346"/>
    </source>
</evidence>